<feature type="compositionally biased region" description="Basic and acidic residues" evidence="1">
    <location>
        <begin position="229"/>
        <end position="240"/>
    </location>
</feature>
<protein>
    <submittedName>
        <fullName evidence="2">19295_t:CDS:1</fullName>
    </submittedName>
</protein>
<gene>
    <name evidence="2" type="ORF">GMARGA_LOCUS30564</name>
</gene>
<evidence type="ECO:0000313" key="3">
    <source>
        <dbReference type="Proteomes" id="UP000789901"/>
    </source>
</evidence>
<reference evidence="2 3" key="1">
    <citation type="submission" date="2021-06" db="EMBL/GenBank/DDBJ databases">
        <authorList>
            <person name="Kallberg Y."/>
            <person name="Tangrot J."/>
            <person name="Rosling A."/>
        </authorList>
    </citation>
    <scope>NUCLEOTIDE SEQUENCE [LARGE SCALE GENOMIC DNA]</scope>
    <source>
        <strain evidence="2 3">120-4 pot B 10/14</strain>
    </source>
</reference>
<keyword evidence="3" id="KW-1185">Reference proteome</keyword>
<comment type="caution">
    <text evidence="2">The sequence shown here is derived from an EMBL/GenBank/DDBJ whole genome shotgun (WGS) entry which is preliminary data.</text>
</comment>
<feature type="region of interest" description="Disordered" evidence="1">
    <location>
        <begin position="217"/>
        <end position="240"/>
    </location>
</feature>
<dbReference type="Proteomes" id="UP000789901">
    <property type="component" value="Unassembled WGS sequence"/>
</dbReference>
<proteinExistence type="predicted"/>
<feature type="non-terminal residue" evidence="2">
    <location>
        <position position="1"/>
    </location>
</feature>
<organism evidence="2 3">
    <name type="scientific">Gigaspora margarita</name>
    <dbReference type="NCBI Taxonomy" id="4874"/>
    <lineage>
        <taxon>Eukaryota</taxon>
        <taxon>Fungi</taxon>
        <taxon>Fungi incertae sedis</taxon>
        <taxon>Mucoromycota</taxon>
        <taxon>Glomeromycotina</taxon>
        <taxon>Glomeromycetes</taxon>
        <taxon>Diversisporales</taxon>
        <taxon>Gigasporaceae</taxon>
        <taxon>Gigaspora</taxon>
    </lineage>
</organism>
<feature type="non-terminal residue" evidence="2">
    <location>
        <position position="240"/>
    </location>
</feature>
<accession>A0ABN7WG04</accession>
<sequence>CSNSSLIETTNNINVELDISIANEVLNILGDDFELLVKDSYLSWDLAKVYLNNYAKAKGFSLRQKMVETNNNSKVNKIEILENIVLWHINLSKPKALAVVIITSIIREHNHQMQLDIALYAPKYRKLPLEMIEKIEFYVMKSIIENNSESISLNQPDQIIVMDPLVTKHCEQPITKILKSFSKYQSYKASIHSHHTINSQDSNLRIPLAPLLNNDSNNSHALNNNTEKPCNESKRKYLCN</sequence>
<evidence type="ECO:0000256" key="1">
    <source>
        <dbReference type="SAM" id="MobiDB-lite"/>
    </source>
</evidence>
<dbReference type="EMBL" id="CAJVQB010043368">
    <property type="protein sequence ID" value="CAG8831117.1"/>
    <property type="molecule type" value="Genomic_DNA"/>
</dbReference>
<name>A0ABN7WG04_GIGMA</name>
<evidence type="ECO:0000313" key="2">
    <source>
        <dbReference type="EMBL" id="CAG8831117.1"/>
    </source>
</evidence>